<dbReference type="SUPFAM" id="SSF54060">
    <property type="entry name" value="His-Me finger endonucleases"/>
    <property type="match status" value="1"/>
</dbReference>
<dbReference type="InterPro" id="IPR044925">
    <property type="entry name" value="His-Me_finger_sf"/>
</dbReference>
<dbReference type="AlphaFoldDB" id="A0A544U7E5"/>
<keyword evidence="2" id="KW-0378">Hydrolase</keyword>
<keyword evidence="2" id="KW-0540">Nuclease</keyword>
<comment type="caution">
    <text evidence="2">The sequence shown here is derived from an EMBL/GenBank/DDBJ whole genome shotgun (WGS) entry which is preliminary data.</text>
</comment>
<protein>
    <submittedName>
        <fullName evidence="2">Endonuclease</fullName>
    </submittedName>
</protein>
<dbReference type="SMART" id="SM00507">
    <property type="entry name" value="HNHc"/>
    <property type="match status" value="1"/>
</dbReference>
<gene>
    <name evidence="2" type="ORF">C7Y47_24005</name>
</gene>
<proteinExistence type="predicted"/>
<dbReference type="GO" id="GO:0004519">
    <property type="term" value="F:endonuclease activity"/>
    <property type="evidence" value="ECO:0007669"/>
    <property type="project" value="UniProtKB-KW"/>
</dbReference>
<dbReference type="Pfam" id="PF07463">
    <property type="entry name" value="NUMOD4"/>
    <property type="match status" value="1"/>
</dbReference>
<dbReference type="Proteomes" id="UP000317944">
    <property type="component" value="Unassembled WGS sequence"/>
</dbReference>
<evidence type="ECO:0000259" key="1">
    <source>
        <dbReference type="SMART" id="SM00507"/>
    </source>
</evidence>
<feature type="domain" description="HNH nuclease" evidence="1">
    <location>
        <begin position="51"/>
        <end position="99"/>
    </location>
</feature>
<name>A0A544U7E5_LYSSH</name>
<reference evidence="2 3" key="1">
    <citation type="submission" date="2018-03" db="EMBL/GenBank/DDBJ databases">
        <title>Aerobic endospore-forming bacteria genome sequencing and assembly.</title>
        <authorList>
            <person name="Cavalcante D.A."/>
            <person name="Driks A."/>
            <person name="Putonti C."/>
            <person name="De-Souza M.T."/>
        </authorList>
    </citation>
    <scope>NUCLEOTIDE SEQUENCE [LARGE SCALE GENOMIC DNA]</scope>
    <source>
        <strain evidence="2 3">SDF0037</strain>
    </source>
</reference>
<keyword evidence="2" id="KW-0255">Endonuclease</keyword>
<dbReference type="InterPro" id="IPR003615">
    <property type="entry name" value="HNH_nuc"/>
</dbReference>
<dbReference type="GO" id="GO:0016788">
    <property type="term" value="F:hydrolase activity, acting on ester bonds"/>
    <property type="evidence" value="ECO:0007669"/>
    <property type="project" value="InterPro"/>
</dbReference>
<dbReference type="OrthoDB" id="6631788at2"/>
<sequence length="168" mass="19983">MTKGGSELEVWKTIEGHNYEISNHGRVRNKTTKKIRKLELHDGKYLRIKLNKRNYRVHRLVGLYFISNPEDKPEINHKDGNTLNNHIDNLEWVTAKENTMHAIKTGLIKRLDRDTVINIYYDFWVRHMFMKEVIEKYNVTKNVAESIKYKTAYKDILSNVKLQLVIDK</sequence>
<organism evidence="2 3">
    <name type="scientific">Lysinibacillus sphaericus</name>
    <name type="common">Bacillus sphaericus</name>
    <dbReference type="NCBI Taxonomy" id="1421"/>
    <lineage>
        <taxon>Bacteria</taxon>
        <taxon>Bacillati</taxon>
        <taxon>Bacillota</taxon>
        <taxon>Bacilli</taxon>
        <taxon>Bacillales</taxon>
        <taxon>Bacillaceae</taxon>
        <taxon>Lysinibacillus</taxon>
    </lineage>
</organism>
<accession>A0A544U7E5</accession>
<evidence type="ECO:0000313" key="2">
    <source>
        <dbReference type="EMBL" id="TQR26853.1"/>
    </source>
</evidence>
<dbReference type="Gene3D" id="3.90.75.20">
    <property type="match status" value="1"/>
</dbReference>
<dbReference type="InterPro" id="IPR010902">
    <property type="entry name" value="NUMOD4"/>
</dbReference>
<dbReference type="EMBL" id="SADV01000041">
    <property type="protein sequence ID" value="TQR26853.1"/>
    <property type="molecule type" value="Genomic_DNA"/>
</dbReference>
<evidence type="ECO:0000313" key="3">
    <source>
        <dbReference type="Proteomes" id="UP000317944"/>
    </source>
</evidence>
<dbReference type="Pfam" id="PF13392">
    <property type="entry name" value="HNH_3"/>
    <property type="match status" value="1"/>
</dbReference>